<dbReference type="PROSITE" id="PS51257">
    <property type="entry name" value="PROKAR_LIPOPROTEIN"/>
    <property type="match status" value="1"/>
</dbReference>
<dbReference type="RefSeq" id="WP_346087180.1">
    <property type="nucleotide sequence ID" value="NZ_BAAAZK010000007.1"/>
</dbReference>
<accession>A0ABP8AA73</accession>
<keyword evidence="2" id="KW-1185">Reference proteome</keyword>
<reference evidence="2" key="1">
    <citation type="journal article" date="2019" name="Int. J. Syst. Evol. Microbiol.">
        <title>The Global Catalogue of Microorganisms (GCM) 10K type strain sequencing project: providing services to taxonomists for standard genome sequencing and annotation.</title>
        <authorList>
            <consortium name="The Broad Institute Genomics Platform"/>
            <consortium name="The Broad Institute Genome Sequencing Center for Infectious Disease"/>
            <person name="Wu L."/>
            <person name="Ma J."/>
        </authorList>
    </citation>
    <scope>NUCLEOTIDE SEQUENCE [LARGE SCALE GENOMIC DNA]</scope>
    <source>
        <strain evidence="2">JCM 16722</strain>
    </source>
</reference>
<evidence type="ECO:0000313" key="2">
    <source>
        <dbReference type="Proteomes" id="UP001500167"/>
    </source>
</evidence>
<name>A0ABP8AA73_9SPHI</name>
<proteinExistence type="predicted"/>
<comment type="caution">
    <text evidence="1">The sequence shown here is derived from an EMBL/GenBank/DDBJ whole genome shotgun (WGS) entry which is preliminary data.</text>
</comment>
<dbReference type="EMBL" id="BAAAZK010000007">
    <property type="protein sequence ID" value="GAA4180541.1"/>
    <property type="molecule type" value="Genomic_DNA"/>
</dbReference>
<evidence type="ECO:0000313" key="1">
    <source>
        <dbReference type="EMBL" id="GAA4180541.1"/>
    </source>
</evidence>
<organism evidence="1 2">
    <name type="scientific">Sphingobacterium ginsenosidimutans</name>
    <dbReference type="NCBI Taxonomy" id="687845"/>
    <lineage>
        <taxon>Bacteria</taxon>
        <taxon>Pseudomonadati</taxon>
        <taxon>Bacteroidota</taxon>
        <taxon>Sphingobacteriia</taxon>
        <taxon>Sphingobacteriales</taxon>
        <taxon>Sphingobacteriaceae</taxon>
        <taxon>Sphingobacterium</taxon>
    </lineage>
</organism>
<protein>
    <recommendedName>
        <fullName evidence="3">Lipoprotein</fullName>
    </recommendedName>
</protein>
<sequence>MKKLMILVLTTLVLGCNKSDVTSIKEKQLNEYETFKRAAGINDDNLAIQKFFEQKNKETGSKILYYSFGLDKKQDTINAYLPNNSIQKKAFSSKKAEPSAEDWKNFYTYDASAMLDGLSSTTPSYDANVKWTVLTNRAGLWNVFSEETITLKKYGTWSKTYIHAIAHLGSYIKGTGFIPLPVSWSENLVDIYPTADNLTYETRNCIVRVLGSVSMGWSWTTGNYCVITAKEY</sequence>
<gene>
    <name evidence="1" type="ORF">GCM10022218_34910</name>
</gene>
<dbReference type="Proteomes" id="UP001500167">
    <property type="component" value="Unassembled WGS sequence"/>
</dbReference>
<evidence type="ECO:0008006" key="3">
    <source>
        <dbReference type="Google" id="ProtNLM"/>
    </source>
</evidence>